<keyword evidence="1" id="KW-0436">Ligase</keyword>
<dbReference type="PANTHER" id="PTHR39217:SF1">
    <property type="entry name" value="GLUTATHIONE SYNTHETASE"/>
    <property type="match status" value="1"/>
</dbReference>
<reference evidence="1 2" key="1">
    <citation type="submission" date="2024-09" db="EMBL/GenBank/DDBJ databases">
        <title>The Natural Products Discovery Center: Release of the First 8490 Sequenced Strains for Exploring Actinobacteria Biosynthetic Diversity.</title>
        <authorList>
            <person name="Kalkreuter E."/>
            <person name="Kautsar S.A."/>
            <person name="Yang D."/>
            <person name="Bader C.D."/>
            <person name="Teijaro C.N."/>
            <person name="Fluegel L."/>
            <person name="Davis C.M."/>
            <person name="Simpson J.R."/>
            <person name="Lauterbach L."/>
            <person name="Steele A.D."/>
            <person name="Gui C."/>
            <person name="Meng S."/>
            <person name="Li G."/>
            <person name="Viehrig K."/>
            <person name="Ye F."/>
            <person name="Su P."/>
            <person name="Kiefer A.F."/>
            <person name="Nichols A."/>
            <person name="Cepeda A.J."/>
            <person name="Yan W."/>
            <person name="Fan B."/>
            <person name="Jiang Y."/>
            <person name="Adhikari A."/>
            <person name="Zheng C.-J."/>
            <person name="Schuster L."/>
            <person name="Cowan T.M."/>
            <person name="Smanski M.J."/>
            <person name="Chevrette M.G."/>
            <person name="De Carvalho L.P.S."/>
            <person name="Shen B."/>
        </authorList>
    </citation>
    <scope>NUCLEOTIDE SEQUENCE [LARGE SCALE GENOMIC DNA]</scope>
    <source>
        <strain evidence="1 2">NPDC058753</strain>
    </source>
</reference>
<dbReference type="EMBL" id="JBHYPX010000006">
    <property type="protein sequence ID" value="MFE1351380.1"/>
    <property type="molecule type" value="Genomic_DNA"/>
</dbReference>
<comment type="caution">
    <text evidence="1">The sequence shown here is derived from an EMBL/GenBank/DDBJ whole genome shotgun (WGS) entry which is preliminary data.</text>
</comment>
<dbReference type="RefSeq" id="WP_380320018.1">
    <property type="nucleotide sequence ID" value="NZ_JBHYPW010000010.1"/>
</dbReference>
<organism evidence="1 2">
    <name type="scientific">Kitasatospora phosalacinea</name>
    <dbReference type="NCBI Taxonomy" id="2065"/>
    <lineage>
        <taxon>Bacteria</taxon>
        <taxon>Bacillati</taxon>
        <taxon>Actinomycetota</taxon>
        <taxon>Actinomycetes</taxon>
        <taxon>Kitasatosporales</taxon>
        <taxon>Streptomycetaceae</taxon>
        <taxon>Kitasatospora</taxon>
    </lineage>
</organism>
<gene>
    <name evidence="1" type="ORF">ACFW6T_05245</name>
</gene>
<dbReference type="Proteomes" id="UP001599542">
    <property type="component" value="Unassembled WGS sequence"/>
</dbReference>
<evidence type="ECO:0000313" key="1">
    <source>
        <dbReference type="EMBL" id="MFE1351380.1"/>
    </source>
</evidence>
<evidence type="ECO:0000313" key="2">
    <source>
        <dbReference type="Proteomes" id="UP001599542"/>
    </source>
</evidence>
<proteinExistence type="predicted"/>
<name>A0ABW6GF56_9ACTN</name>
<accession>A0ABW6GF56</accession>
<keyword evidence="2" id="KW-1185">Reference proteome</keyword>
<sequence>MSTALRPPVHRPARVAYATCRGVEDVEAVPVLAAFARLGVAAEAAYWNDPGVDWAGYDLVLVRSVWDYILCRGEFLAWTRRVSALTRLANPARVLERNTDKTYLRGLAEAGLPVVPTLWVAPGGPADAAAAVEAVGAVDWPELVVKPTVSSGARDTVRTADRAAALAQVAALTGAGRTAMVQPYLAMVEDEGETSLLYLGGEFSHAVRRGPMLGGGFADVAREPDADQLALAARVLAASAEPGELLYARVDLVRLPDGSPALIELELTEPRLFLSLCPDGPERLAAAARALLPGNTRPRPGVSPV</sequence>
<dbReference type="SUPFAM" id="SSF56059">
    <property type="entry name" value="Glutathione synthetase ATP-binding domain-like"/>
    <property type="match status" value="1"/>
</dbReference>
<protein>
    <submittedName>
        <fullName evidence="1">RimK family alpha-L-glutamate ligase</fullName>
    </submittedName>
</protein>
<dbReference type="GO" id="GO:0016874">
    <property type="term" value="F:ligase activity"/>
    <property type="evidence" value="ECO:0007669"/>
    <property type="project" value="UniProtKB-KW"/>
</dbReference>
<dbReference type="InterPro" id="IPR053191">
    <property type="entry name" value="DcsG_Biosynth_Enzyme"/>
</dbReference>
<dbReference type="PANTHER" id="PTHR39217">
    <property type="match status" value="1"/>
</dbReference>